<evidence type="ECO:0000313" key="3">
    <source>
        <dbReference type="EMBL" id="TDP31243.1"/>
    </source>
</evidence>
<feature type="coiled-coil region" evidence="1">
    <location>
        <begin position="114"/>
        <end position="148"/>
    </location>
</feature>
<dbReference type="Proteomes" id="UP000295531">
    <property type="component" value="Unassembled WGS sequence"/>
</dbReference>
<dbReference type="InterPro" id="IPR011990">
    <property type="entry name" value="TPR-like_helical_dom_sf"/>
</dbReference>
<sequence>MTKIPTPLPISAMVLLFSLSYSTPCHSDTLSVSCGEQPVSCLQSINEQQQRLASGTDGWWELEIAKLNSLFKFQKIDDLYVALRPWINNPDVPPQYQPHIALIYGKWLQRRQRLDEANVALEQALEGFKALEDKNAAAQLELKILNTLVLLNRFEQAKAYVEQLKQKAYDSPLFYREVYAELAHIAHKNDARQAHVEYRRESVRWAKQVPDEQQKAIAYNNYGVALRLNGDYKQAEQPLLKAAEHAEQAHDLHQLQKIRLRLGEVYVLLDEPQKAQHYVDVIDLQHLNKSQVAHYRQLARSVKM</sequence>
<protein>
    <recommendedName>
        <fullName evidence="5">Tetratricopeptide repeat protein</fullName>
    </recommendedName>
</protein>
<feature type="signal peptide" evidence="2">
    <location>
        <begin position="1"/>
        <end position="27"/>
    </location>
</feature>
<accession>A0A4R6P2K3</accession>
<evidence type="ECO:0000256" key="2">
    <source>
        <dbReference type="SAM" id="SignalP"/>
    </source>
</evidence>
<organism evidence="3 4">
    <name type="scientific">Idiomarina aquatica</name>
    <dbReference type="NCBI Taxonomy" id="1327752"/>
    <lineage>
        <taxon>Bacteria</taxon>
        <taxon>Pseudomonadati</taxon>
        <taxon>Pseudomonadota</taxon>
        <taxon>Gammaproteobacteria</taxon>
        <taxon>Alteromonadales</taxon>
        <taxon>Idiomarinaceae</taxon>
        <taxon>Idiomarina</taxon>
    </lineage>
</organism>
<reference evidence="3 4" key="1">
    <citation type="submission" date="2019-03" db="EMBL/GenBank/DDBJ databases">
        <title>Freshwater and sediment microbial communities from various areas in North America, analyzing microbe dynamics in response to fracking.</title>
        <authorList>
            <person name="Lamendella R."/>
        </authorList>
    </citation>
    <scope>NUCLEOTIDE SEQUENCE [LARGE SCALE GENOMIC DNA]</scope>
    <source>
        <strain evidence="3 4">18_TX</strain>
    </source>
</reference>
<dbReference type="EMBL" id="SNXI01000013">
    <property type="protein sequence ID" value="TDP31243.1"/>
    <property type="molecule type" value="Genomic_DNA"/>
</dbReference>
<feature type="chain" id="PRO_5020222045" description="Tetratricopeptide repeat protein" evidence="2">
    <location>
        <begin position="28"/>
        <end position="304"/>
    </location>
</feature>
<keyword evidence="1" id="KW-0175">Coiled coil</keyword>
<evidence type="ECO:0008006" key="5">
    <source>
        <dbReference type="Google" id="ProtNLM"/>
    </source>
</evidence>
<evidence type="ECO:0000313" key="4">
    <source>
        <dbReference type="Proteomes" id="UP000295531"/>
    </source>
</evidence>
<proteinExistence type="predicted"/>
<dbReference type="SUPFAM" id="SSF48452">
    <property type="entry name" value="TPR-like"/>
    <property type="match status" value="2"/>
</dbReference>
<keyword evidence="2" id="KW-0732">Signal</keyword>
<dbReference type="OrthoDB" id="6330707at2"/>
<dbReference type="RefSeq" id="WP_133540139.1">
    <property type="nucleotide sequence ID" value="NZ_SNXI01000013.1"/>
</dbReference>
<keyword evidence="4" id="KW-1185">Reference proteome</keyword>
<dbReference type="Gene3D" id="1.25.40.10">
    <property type="entry name" value="Tetratricopeptide repeat domain"/>
    <property type="match status" value="1"/>
</dbReference>
<comment type="caution">
    <text evidence="3">The sequence shown here is derived from an EMBL/GenBank/DDBJ whole genome shotgun (WGS) entry which is preliminary data.</text>
</comment>
<dbReference type="AlphaFoldDB" id="A0A4R6P2K3"/>
<evidence type="ECO:0000256" key="1">
    <source>
        <dbReference type="SAM" id="Coils"/>
    </source>
</evidence>
<gene>
    <name evidence="3" type="ORF">DEU29_11312</name>
</gene>
<name>A0A4R6P2K3_9GAMM</name>